<dbReference type="EMBL" id="FNEJ01000010">
    <property type="protein sequence ID" value="SDI78329.1"/>
    <property type="molecule type" value="Genomic_DNA"/>
</dbReference>
<feature type="domain" description="Transglycosylase SLT" evidence="3">
    <location>
        <begin position="90"/>
        <end position="176"/>
    </location>
</feature>
<keyword evidence="5" id="KW-1185">Reference proteome</keyword>
<dbReference type="STRING" id="555512.SAMN04487993_10106"/>
<comment type="similarity">
    <text evidence="1">Belongs to the virb1 family.</text>
</comment>
<feature type="chain" id="PRO_5011655409" evidence="2">
    <location>
        <begin position="36"/>
        <end position="235"/>
    </location>
</feature>
<feature type="signal peptide" evidence="2">
    <location>
        <begin position="1"/>
        <end position="35"/>
    </location>
</feature>
<sequence>MINVAAVLLVRHRFSSRAVMCLAGMLPMSPFSVSAAVPAGSVCDQAAAEASVQSGVPLAVLMALSRTETGRLKDGQVQPWPWTVNVEGTGAWFPSEPEALAHVRQHLEEGRRSIDIGCFQINHRWHADKFPSLDAMFAPVENARYAAHFLSELYARTGDWTEAAGLYHSGTPELAARYKARFTQISAELDAGSLRMVSAARQNDYPLLRAGGERALASLTPISVRIRPLIARETQ</sequence>
<dbReference type="Pfam" id="PF01464">
    <property type="entry name" value="SLT"/>
    <property type="match status" value="1"/>
</dbReference>
<accession>A0A1G8NDJ3</accession>
<name>A0A1G8NDJ3_9RHOB</name>
<reference evidence="4 5" key="1">
    <citation type="submission" date="2016-10" db="EMBL/GenBank/DDBJ databases">
        <authorList>
            <person name="de Groot N.N."/>
        </authorList>
    </citation>
    <scope>NUCLEOTIDE SEQUENCE [LARGE SCALE GENOMIC DNA]</scope>
    <source>
        <strain evidence="4 5">DSM 26424</strain>
    </source>
</reference>
<dbReference type="SUPFAM" id="SSF53955">
    <property type="entry name" value="Lysozyme-like"/>
    <property type="match status" value="1"/>
</dbReference>
<evidence type="ECO:0000313" key="4">
    <source>
        <dbReference type="EMBL" id="SDI78329.1"/>
    </source>
</evidence>
<gene>
    <name evidence="4" type="ORF">SAMN04487993_10106</name>
</gene>
<dbReference type="Gene3D" id="1.10.530.10">
    <property type="match status" value="1"/>
</dbReference>
<dbReference type="InterPro" id="IPR023346">
    <property type="entry name" value="Lysozyme-like_dom_sf"/>
</dbReference>
<dbReference type="RefSeq" id="WP_242656722.1">
    <property type="nucleotide sequence ID" value="NZ_FNEJ01000010.1"/>
</dbReference>
<evidence type="ECO:0000313" key="5">
    <source>
        <dbReference type="Proteomes" id="UP000199093"/>
    </source>
</evidence>
<protein>
    <submittedName>
        <fullName evidence="4">Transglycosylase SLT domain-containing protein</fullName>
    </submittedName>
</protein>
<dbReference type="InterPro" id="IPR008258">
    <property type="entry name" value="Transglycosylase_SLT_dom_1"/>
</dbReference>
<evidence type="ECO:0000256" key="2">
    <source>
        <dbReference type="SAM" id="SignalP"/>
    </source>
</evidence>
<keyword evidence="2" id="KW-0732">Signal</keyword>
<evidence type="ECO:0000256" key="1">
    <source>
        <dbReference type="ARBA" id="ARBA00009387"/>
    </source>
</evidence>
<dbReference type="Proteomes" id="UP000199093">
    <property type="component" value="Unassembled WGS sequence"/>
</dbReference>
<organism evidence="4 5">
    <name type="scientific">Salipiger marinus</name>
    <dbReference type="NCBI Taxonomy" id="555512"/>
    <lineage>
        <taxon>Bacteria</taxon>
        <taxon>Pseudomonadati</taxon>
        <taxon>Pseudomonadota</taxon>
        <taxon>Alphaproteobacteria</taxon>
        <taxon>Rhodobacterales</taxon>
        <taxon>Roseobacteraceae</taxon>
        <taxon>Salipiger</taxon>
    </lineage>
</organism>
<evidence type="ECO:0000259" key="3">
    <source>
        <dbReference type="Pfam" id="PF01464"/>
    </source>
</evidence>
<dbReference type="AlphaFoldDB" id="A0A1G8NDJ3"/>
<proteinExistence type="inferred from homology"/>